<comment type="caution">
    <text evidence="3">The sequence shown here is derived from an EMBL/GenBank/DDBJ whole genome shotgun (WGS) entry which is preliminary data.</text>
</comment>
<keyword evidence="1" id="KW-0472">Membrane</keyword>
<evidence type="ECO:0000313" key="3">
    <source>
        <dbReference type="EMBL" id="PJZ92726.1"/>
    </source>
</evidence>
<accession>A0A2N0B879</accession>
<dbReference type="AlphaFoldDB" id="A0A2N0BM83"/>
<evidence type="ECO:0000256" key="1">
    <source>
        <dbReference type="SAM" id="Phobius"/>
    </source>
</evidence>
<keyword evidence="1" id="KW-0812">Transmembrane</keyword>
<reference evidence="2" key="3">
    <citation type="submission" date="2023-10" db="EMBL/GenBank/DDBJ databases">
        <authorList>
            <person name="Picardeau M."/>
            <person name="Thibeaux R."/>
        </authorList>
    </citation>
    <scope>NUCLEOTIDE SEQUENCE</scope>
    <source>
        <strain evidence="2">ATI7-C-A5</strain>
    </source>
</reference>
<accession>A0A2N0BM83</accession>
<reference evidence="3" key="1">
    <citation type="submission" date="2017-07" db="EMBL/GenBank/DDBJ databases">
        <title>Leptospira spp. isolated from tropical soils.</title>
        <authorList>
            <person name="Thibeaux R."/>
            <person name="Iraola G."/>
            <person name="Ferres I."/>
            <person name="Bierque E."/>
            <person name="Girault D."/>
            <person name="Soupe-Gilbert M.-E."/>
            <person name="Picardeau M."/>
            <person name="Goarant C."/>
        </authorList>
    </citation>
    <scope>NUCLEOTIDE SEQUENCE [LARGE SCALE GENOMIC DNA]</scope>
    <source>
        <strain evidence="3">ATI7-C-A5</strain>
    </source>
</reference>
<feature type="transmembrane region" description="Helical" evidence="1">
    <location>
        <begin position="101"/>
        <end position="123"/>
    </location>
</feature>
<dbReference type="EMBL" id="NPEF02000009">
    <property type="protein sequence ID" value="MDV6235661.1"/>
    <property type="molecule type" value="Genomic_DNA"/>
</dbReference>
<dbReference type="EMBL" id="NPEF01000109">
    <property type="protein sequence ID" value="PJZ92726.1"/>
    <property type="molecule type" value="Genomic_DNA"/>
</dbReference>
<feature type="transmembrane region" description="Helical" evidence="1">
    <location>
        <begin position="70"/>
        <end position="89"/>
    </location>
</feature>
<evidence type="ECO:0000313" key="2">
    <source>
        <dbReference type="EMBL" id="MDV6235661.1"/>
    </source>
</evidence>
<reference evidence="2 4" key="2">
    <citation type="journal article" date="2018" name="Microb. Genom.">
        <title>Deciphering the unexplored Leptospira diversity from soils uncovers genomic evolution to virulence.</title>
        <authorList>
            <person name="Thibeaux R."/>
            <person name="Iraola G."/>
            <person name="Ferres I."/>
            <person name="Bierque E."/>
            <person name="Girault D."/>
            <person name="Soupe-Gilbert M.E."/>
            <person name="Picardeau M."/>
            <person name="Goarant C."/>
        </authorList>
    </citation>
    <scope>NUCLEOTIDE SEQUENCE [LARGE SCALE GENOMIC DNA]</scope>
    <source>
        <strain evidence="2 4">ATI7-C-A5</strain>
    </source>
</reference>
<gene>
    <name evidence="2" type="ORF">CH379_008490</name>
    <name evidence="3" type="ORF">CH379_11580</name>
</gene>
<dbReference type="Proteomes" id="UP000232122">
    <property type="component" value="Unassembled WGS sequence"/>
</dbReference>
<organism evidence="3">
    <name type="scientific">Leptospira ellisii</name>
    <dbReference type="NCBI Taxonomy" id="2023197"/>
    <lineage>
        <taxon>Bacteria</taxon>
        <taxon>Pseudomonadati</taxon>
        <taxon>Spirochaetota</taxon>
        <taxon>Spirochaetia</taxon>
        <taxon>Leptospirales</taxon>
        <taxon>Leptospiraceae</taxon>
        <taxon>Leptospira</taxon>
    </lineage>
</organism>
<keyword evidence="1" id="KW-1133">Transmembrane helix</keyword>
<sequence>MKKHLLRIFVYGFLVWLIPFAVAIPFHSRNGELLTDVFLFKTVMIIVGNFTGCALLVSLAPKIEGRTLPVLFATGLIWLAINWGLDFLILIPMSKMGVSEYFIRIGGGYLTMVSIPVAIGLVADRRST</sequence>
<proteinExistence type="predicted"/>
<dbReference type="RefSeq" id="WP_100746554.1">
    <property type="nucleotide sequence ID" value="NZ_NPEF02000009.1"/>
</dbReference>
<protein>
    <submittedName>
        <fullName evidence="3">Uncharacterized protein</fullName>
    </submittedName>
</protein>
<name>A0A2N0BM83_9LEPT</name>
<evidence type="ECO:0000313" key="4">
    <source>
        <dbReference type="Proteomes" id="UP000232122"/>
    </source>
</evidence>
<keyword evidence="4" id="KW-1185">Reference proteome</keyword>
<feature type="transmembrane region" description="Helical" evidence="1">
    <location>
        <begin position="38"/>
        <end position="58"/>
    </location>
</feature>
<dbReference type="OrthoDB" id="337836at2"/>
<feature type="transmembrane region" description="Helical" evidence="1">
    <location>
        <begin position="5"/>
        <end position="26"/>
    </location>
</feature>